<proteinExistence type="predicted"/>
<reference evidence="1 2" key="1">
    <citation type="submission" date="2024-09" db="EMBL/GenBank/DDBJ databases">
        <title>Chromosome-scale assembly of Riccia sorocarpa.</title>
        <authorList>
            <person name="Paukszto L."/>
        </authorList>
    </citation>
    <scope>NUCLEOTIDE SEQUENCE [LARGE SCALE GENOMIC DNA]</scope>
    <source>
        <strain evidence="1">LP-2024</strain>
        <tissue evidence="1">Aerial parts of the thallus</tissue>
    </source>
</reference>
<keyword evidence="2" id="KW-1185">Reference proteome</keyword>
<sequence length="145" mass="15602">MADVRRTNLMRSFSSMPHQKKALHRQTSSPALGLKGHAAAAWRGHVDGKTGNELQVEVNESSLNHYAVAVSLFFLPSYSLLNAAAAALLMGASSEEIWAAILKSSRGGFLTVGQDEMDSSLPGVSSVFDRGGRFSIQTRQGSPRR</sequence>
<dbReference type="Proteomes" id="UP001633002">
    <property type="component" value="Unassembled WGS sequence"/>
</dbReference>
<evidence type="ECO:0000313" key="1">
    <source>
        <dbReference type="EMBL" id="KAL3696948.1"/>
    </source>
</evidence>
<name>A0ABD3HZR3_9MARC</name>
<accession>A0ABD3HZR3</accession>
<dbReference type="EMBL" id="JBJQOH010000002">
    <property type="protein sequence ID" value="KAL3696948.1"/>
    <property type="molecule type" value="Genomic_DNA"/>
</dbReference>
<evidence type="ECO:0000313" key="2">
    <source>
        <dbReference type="Proteomes" id="UP001633002"/>
    </source>
</evidence>
<gene>
    <name evidence="1" type="ORF">R1sor_011024</name>
</gene>
<comment type="caution">
    <text evidence="1">The sequence shown here is derived from an EMBL/GenBank/DDBJ whole genome shotgun (WGS) entry which is preliminary data.</text>
</comment>
<protein>
    <submittedName>
        <fullName evidence="1">Uncharacterized protein</fullName>
    </submittedName>
</protein>
<organism evidence="1 2">
    <name type="scientific">Riccia sorocarpa</name>
    <dbReference type="NCBI Taxonomy" id="122646"/>
    <lineage>
        <taxon>Eukaryota</taxon>
        <taxon>Viridiplantae</taxon>
        <taxon>Streptophyta</taxon>
        <taxon>Embryophyta</taxon>
        <taxon>Marchantiophyta</taxon>
        <taxon>Marchantiopsida</taxon>
        <taxon>Marchantiidae</taxon>
        <taxon>Marchantiales</taxon>
        <taxon>Ricciaceae</taxon>
        <taxon>Riccia</taxon>
    </lineage>
</organism>
<dbReference type="AlphaFoldDB" id="A0ABD3HZR3"/>